<dbReference type="Proteomes" id="UP000593574">
    <property type="component" value="Unassembled WGS sequence"/>
</dbReference>
<comment type="caution">
    <text evidence="1">The sequence shown here is derived from an EMBL/GenBank/DDBJ whole genome shotgun (WGS) entry which is preliminary data.</text>
</comment>
<organism evidence="1 2">
    <name type="scientific">Gossypium laxum</name>
    <dbReference type="NCBI Taxonomy" id="34288"/>
    <lineage>
        <taxon>Eukaryota</taxon>
        <taxon>Viridiplantae</taxon>
        <taxon>Streptophyta</taxon>
        <taxon>Embryophyta</taxon>
        <taxon>Tracheophyta</taxon>
        <taxon>Spermatophyta</taxon>
        <taxon>Magnoliopsida</taxon>
        <taxon>eudicotyledons</taxon>
        <taxon>Gunneridae</taxon>
        <taxon>Pentapetalae</taxon>
        <taxon>rosids</taxon>
        <taxon>malvids</taxon>
        <taxon>Malvales</taxon>
        <taxon>Malvaceae</taxon>
        <taxon>Malvoideae</taxon>
        <taxon>Gossypium</taxon>
    </lineage>
</organism>
<dbReference type="EMBL" id="JABEZV010000011">
    <property type="protein sequence ID" value="MBA0724031.1"/>
    <property type="molecule type" value="Genomic_DNA"/>
</dbReference>
<gene>
    <name evidence="1" type="ORF">Golax_020742</name>
</gene>
<evidence type="ECO:0000313" key="1">
    <source>
        <dbReference type="EMBL" id="MBA0724031.1"/>
    </source>
</evidence>
<protein>
    <submittedName>
        <fullName evidence="1">Uncharacterized protein</fullName>
    </submittedName>
</protein>
<name>A0A7J9AIW6_9ROSI</name>
<evidence type="ECO:0000313" key="2">
    <source>
        <dbReference type="Proteomes" id="UP000593574"/>
    </source>
</evidence>
<accession>A0A7J9AIW6</accession>
<reference evidence="1 2" key="1">
    <citation type="journal article" date="2019" name="Genome Biol. Evol.">
        <title>Insights into the evolution of the New World diploid cottons (Gossypium, subgenus Houzingenia) based on genome sequencing.</title>
        <authorList>
            <person name="Grover C.E."/>
            <person name="Arick M.A. 2nd"/>
            <person name="Thrash A."/>
            <person name="Conover J.L."/>
            <person name="Sanders W.S."/>
            <person name="Peterson D.G."/>
            <person name="Frelichowski J.E."/>
            <person name="Scheffler J.A."/>
            <person name="Scheffler B.E."/>
            <person name="Wendel J.F."/>
        </authorList>
    </citation>
    <scope>NUCLEOTIDE SEQUENCE [LARGE SCALE GENOMIC DNA]</scope>
    <source>
        <strain evidence="1">4</strain>
        <tissue evidence="1">Leaf</tissue>
    </source>
</reference>
<proteinExistence type="predicted"/>
<sequence>MLLVMMMLSSMGSITALACPSNVFVGWRR</sequence>
<dbReference type="AlphaFoldDB" id="A0A7J9AIW6"/>
<keyword evidence="2" id="KW-1185">Reference proteome</keyword>